<dbReference type="Proteomes" id="UP000265341">
    <property type="component" value="Unassembled WGS sequence"/>
</dbReference>
<proteinExistence type="predicted"/>
<dbReference type="AlphaFoldDB" id="A0A399ELW4"/>
<evidence type="ECO:0000313" key="3">
    <source>
        <dbReference type="Proteomes" id="UP000265341"/>
    </source>
</evidence>
<organism evidence="2 3">
    <name type="scientific">Calidithermus roseus</name>
    <dbReference type="NCBI Taxonomy" id="1644118"/>
    <lineage>
        <taxon>Bacteria</taxon>
        <taxon>Thermotogati</taxon>
        <taxon>Deinococcota</taxon>
        <taxon>Deinococci</taxon>
        <taxon>Thermales</taxon>
        <taxon>Thermaceae</taxon>
        <taxon>Calidithermus</taxon>
    </lineage>
</organism>
<name>A0A399ELW4_9DEIN</name>
<sequence>MRPALRERALRGRLETHSSPRSGVEHAERQAREAERRKALRSQARLLALTEAQRQSPKRDQAQALQAEAYQLLSLGSPLRGYSRLKQAGTLLQGLPEADPSGPTSLEPFLDAVLARMGHAPRGHDLEVARTLLHLAMEVGLHRAYHPATGEVVFHLPQGALALALWPEVKPETGRKRVQRALARLSEAGLLAFAPRVGNARDRQTGKPLGWKDGTVFRVRLSPGRARPLTREELAHPWRDLEADTRRGRTLLKVRRGQQNPEVSQSLKHPEGVPPAELLKDWALPPAVLPQTPLSDWDTPASRCTGSPRPERGSSVSRRAAARNALQDVKLCAREERRAFVGEAGTALARLLSDGQSAGLYRALLWGALRRLDRGEDRFEALWNALDRVLTDLEEGFARKPGALLVARLREGGLWAELVEGAPYRVA</sequence>
<comment type="caution">
    <text evidence="2">The sequence shown here is derived from an EMBL/GenBank/DDBJ whole genome shotgun (WGS) entry which is preliminary data.</text>
</comment>
<keyword evidence="3" id="KW-1185">Reference proteome</keyword>
<feature type="compositionally biased region" description="Basic and acidic residues" evidence="1">
    <location>
        <begin position="1"/>
        <end position="37"/>
    </location>
</feature>
<reference evidence="2 3" key="1">
    <citation type="submission" date="2018-08" db="EMBL/GenBank/DDBJ databases">
        <title>Meiothermus roseus NBRC 110900 genome sequencing project.</title>
        <authorList>
            <person name="Da Costa M.S."/>
            <person name="Albuquerque L."/>
            <person name="Raposo P."/>
            <person name="Froufe H.J.C."/>
            <person name="Barroso C.S."/>
            <person name="Egas C."/>
        </authorList>
    </citation>
    <scope>NUCLEOTIDE SEQUENCE [LARGE SCALE GENOMIC DNA]</scope>
    <source>
        <strain evidence="2 3">NBRC 110900</strain>
    </source>
</reference>
<feature type="region of interest" description="Disordered" evidence="1">
    <location>
        <begin position="290"/>
        <end position="320"/>
    </location>
</feature>
<protein>
    <submittedName>
        <fullName evidence="2">Uncharacterized protein</fullName>
    </submittedName>
</protein>
<gene>
    <name evidence="2" type="ORF">Mrose_02416</name>
</gene>
<feature type="region of interest" description="Disordered" evidence="1">
    <location>
        <begin position="1"/>
        <end position="39"/>
    </location>
</feature>
<accession>A0A399ELW4</accession>
<evidence type="ECO:0000256" key="1">
    <source>
        <dbReference type="SAM" id="MobiDB-lite"/>
    </source>
</evidence>
<dbReference type="EMBL" id="QWLA01000049">
    <property type="protein sequence ID" value="RIH84948.1"/>
    <property type="molecule type" value="Genomic_DNA"/>
</dbReference>
<evidence type="ECO:0000313" key="2">
    <source>
        <dbReference type="EMBL" id="RIH84948.1"/>
    </source>
</evidence>